<protein>
    <submittedName>
        <fullName evidence="2">Uncharacterized protein</fullName>
    </submittedName>
</protein>
<feature type="transmembrane region" description="Helical" evidence="1">
    <location>
        <begin position="636"/>
        <end position="659"/>
    </location>
</feature>
<feature type="transmembrane region" description="Helical" evidence="1">
    <location>
        <begin position="217"/>
        <end position="240"/>
    </location>
</feature>
<dbReference type="EMBL" id="LNIX01000046">
    <property type="protein sequence ID" value="OXA38347.1"/>
    <property type="molecule type" value="Genomic_DNA"/>
</dbReference>
<keyword evidence="3" id="KW-1185">Reference proteome</keyword>
<feature type="transmembrane region" description="Helical" evidence="1">
    <location>
        <begin position="108"/>
        <end position="128"/>
    </location>
</feature>
<feature type="transmembrane region" description="Helical" evidence="1">
    <location>
        <begin position="569"/>
        <end position="592"/>
    </location>
</feature>
<feature type="non-terminal residue" evidence="2">
    <location>
        <position position="1"/>
    </location>
</feature>
<feature type="transmembrane region" description="Helical" evidence="1">
    <location>
        <begin position="149"/>
        <end position="168"/>
    </location>
</feature>
<sequence>RSQTILHSLSRKARRKFSTGKIPSFLQATKIFTKMASKYRRSRISLAGIRVFKVAQPKQSGGQLVSPGMWIILNLYRNVFVKFSTMPFSFDLSENLILLDRLTRMERFVSKCWSVLGPIHSLACFYLLSDMISGRKSNNVDVLDILRPMACMYLGILPLTVMGMSYTISFSAQVAPFIANCIPKFEKKFSGKLGSSLDLDNPVYRKRPNVSNPHLEALIQIGIFAAPIAIIALGTPAVLLDLDPLSIWIPTTSDDCVTRMVTLYTVRILILTLIGVETLKAGLAFLIVGLIVLFAAAEGVNKLDNCIKSGTGSKLEILRLYQELQIWNQHTNILFCYRAIPPLIFFGLVTIIIVNYATIVRRSAQVAIVDSHARGKLSTKKIILFLQPTKNTKMASKFQQSRIALAGIRFLRAAPMELQGGELVSPGMWFLLNLYRNVFVKFSILPFSLALSDREIHLDQLTRWKRFVLKCWSVLGLLHSLISFYLLKNKVSGRKSNSDDVLHVLRPVAWMYLGLIPLALMGMSYTISFCPEVAPLIVNCIPKLEKKIIGLDNKLCPRRPNVSNPHLEVLLQTVVFAAPVAIMVLVPPAVVLNLDPLSIWFPTNCEDCITRRITLYTVRIIILTLIGVEVTKTLLAFLIVGLIVLFAAAEGACILDNCIKFSSKIRIVRCYQEFQIWNQHTNTLFCYQAIPPLIFFGIVIVIIVNYATIRLFGVLPGMIYPVAPFTSLVAAVTFMTLLPQAAETHKNSSRFLASVKSHLCERKYDRKVAYSLRPIGARCGPFGIITNKWVSKFLETDLNYTFTALLTF</sequence>
<feature type="transmembrane region" description="Helical" evidence="1">
    <location>
        <begin position="268"/>
        <end position="295"/>
    </location>
</feature>
<evidence type="ECO:0000313" key="2">
    <source>
        <dbReference type="EMBL" id="OXA38347.1"/>
    </source>
</evidence>
<evidence type="ECO:0000313" key="3">
    <source>
        <dbReference type="Proteomes" id="UP000198287"/>
    </source>
</evidence>
<feature type="transmembrane region" description="Helical" evidence="1">
    <location>
        <begin position="339"/>
        <end position="358"/>
    </location>
</feature>
<keyword evidence="1" id="KW-0812">Transmembrane</keyword>
<comment type="caution">
    <text evidence="2">The sequence shown here is derived from an EMBL/GenBank/DDBJ whole genome shotgun (WGS) entry which is preliminary data.</text>
</comment>
<feature type="transmembrane region" description="Helical" evidence="1">
    <location>
        <begin position="508"/>
        <end position="527"/>
    </location>
</feature>
<reference evidence="2 3" key="1">
    <citation type="submission" date="2015-12" db="EMBL/GenBank/DDBJ databases">
        <title>The genome of Folsomia candida.</title>
        <authorList>
            <person name="Faddeeva A."/>
            <person name="Derks M.F."/>
            <person name="Anvar Y."/>
            <person name="Smit S."/>
            <person name="Van Straalen N."/>
            <person name="Roelofs D."/>
        </authorList>
    </citation>
    <scope>NUCLEOTIDE SEQUENCE [LARGE SCALE GENOMIC DNA]</scope>
    <source>
        <strain evidence="2 3">VU population</strain>
        <tissue evidence="2">Whole body</tissue>
    </source>
</reference>
<evidence type="ECO:0000256" key="1">
    <source>
        <dbReference type="SAM" id="Phobius"/>
    </source>
</evidence>
<keyword evidence="1" id="KW-0472">Membrane</keyword>
<accession>A0A226D0V2</accession>
<feature type="transmembrane region" description="Helical" evidence="1">
    <location>
        <begin position="718"/>
        <end position="738"/>
    </location>
</feature>
<proteinExistence type="predicted"/>
<dbReference type="Proteomes" id="UP000198287">
    <property type="component" value="Unassembled WGS sequence"/>
</dbReference>
<gene>
    <name evidence="2" type="ORF">Fcan01_26894</name>
</gene>
<feature type="transmembrane region" description="Helical" evidence="1">
    <location>
        <begin position="467"/>
        <end position="487"/>
    </location>
</feature>
<feature type="transmembrane region" description="Helical" evidence="1">
    <location>
        <begin position="693"/>
        <end position="712"/>
    </location>
</feature>
<keyword evidence="1" id="KW-1133">Transmembrane helix</keyword>
<name>A0A226D0V2_FOLCA</name>
<organism evidence="2 3">
    <name type="scientific">Folsomia candida</name>
    <name type="common">Springtail</name>
    <dbReference type="NCBI Taxonomy" id="158441"/>
    <lineage>
        <taxon>Eukaryota</taxon>
        <taxon>Metazoa</taxon>
        <taxon>Ecdysozoa</taxon>
        <taxon>Arthropoda</taxon>
        <taxon>Hexapoda</taxon>
        <taxon>Collembola</taxon>
        <taxon>Entomobryomorpha</taxon>
        <taxon>Isotomoidea</taxon>
        <taxon>Isotomidae</taxon>
        <taxon>Proisotominae</taxon>
        <taxon>Folsomia</taxon>
    </lineage>
</organism>
<dbReference type="AlphaFoldDB" id="A0A226D0V2"/>